<feature type="domain" description="NAC" evidence="5">
    <location>
        <begin position="14"/>
        <end position="177"/>
    </location>
</feature>
<dbReference type="EMBL" id="CM017328">
    <property type="protein sequence ID" value="KAE8125763.1"/>
    <property type="molecule type" value="Genomic_DNA"/>
</dbReference>
<keyword evidence="7" id="KW-1185">Reference proteome</keyword>
<dbReference type="Pfam" id="PF02365">
    <property type="entry name" value="NAM"/>
    <property type="match status" value="1"/>
</dbReference>
<keyword evidence="1" id="KW-0805">Transcription regulation</keyword>
<evidence type="ECO:0000256" key="4">
    <source>
        <dbReference type="ARBA" id="ARBA00023242"/>
    </source>
</evidence>
<dbReference type="Proteomes" id="UP000327013">
    <property type="component" value="Chromosome 8"/>
</dbReference>
<dbReference type="InterPro" id="IPR036093">
    <property type="entry name" value="NAC_dom_sf"/>
</dbReference>
<keyword evidence="3" id="KW-0804">Transcription</keyword>
<keyword evidence="2" id="KW-0238">DNA-binding</keyword>
<accession>A0A5N6RWZ3</accession>
<name>A0A5N6RWZ3_9ROSI</name>
<organism evidence="6 7">
    <name type="scientific">Carpinus fangiana</name>
    <dbReference type="NCBI Taxonomy" id="176857"/>
    <lineage>
        <taxon>Eukaryota</taxon>
        <taxon>Viridiplantae</taxon>
        <taxon>Streptophyta</taxon>
        <taxon>Embryophyta</taxon>
        <taxon>Tracheophyta</taxon>
        <taxon>Spermatophyta</taxon>
        <taxon>Magnoliopsida</taxon>
        <taxon>eudicotyledons</taxon>
        <taxon>Gunneridae</taxon>
        <taxon>Pentapetalae</taxon>
        <taxon>rosids</taxon>
        <taxon>fabids</taxon>
        <taxon>Fagales</taxon>
        <taxon>Betulaceae</taxon>
        <taxon>Carpinus</taxon>
    </lineage>
</organism>
<proteinExistence type="predicted"/>
<evidence type="ECO:0000313" key="6">
    <source>
        <dbReference type="EMBL" id="KAE8125763.1"/>
    </source>
</evidence>
<sequence>MGVPETDLISQLSLPPGFRFFPTDEELLVQYLCRKVAGHHFDLQIIAEIDLYKFDPWILPTQAQTQTQGLVNYTSNDMYVPSIPPLRHVESPPEKFRNMMDEEVQSGPRTQRIDNSGFFRQNSNLLTQNYSNSLDPYGFRYPNQPGGASNMPPGCDFGNKKNSLRLDDWVLCRIYKKNNAHRLINNEREDSMDDMTGPMPPSFAVGQQNVMKLHLPKAAATSYAGALFENYQNLCEGIVSSDGINSAGTAASSQLVSPTLAASNNLPLKRTLPSLYWNDDLDVAAAAGHSSRGRLLQLDDSNESVARKDGNASPSIATLLSQLPQTPSLHQQVMLGSTGDGIFRAPCHLPGLNWYS</sequence>
<dbReference type="PROSITE" id="PS51005">
    <property type="entry name" value="NAC"/>
    <property type="match status" value="1"/>
</dbReference>
<dbReference type="Gene3D" id="2.170.150.80">
    <property type="entry name" value="NAC domain"/>
    <property type="match status" value="1"/>
</dbReference>
<dbReference type="SUPFAM" id="SSF101941">
    <property type="entry name" value="NAC domain"/>
    <property type="match status" value="1"/>
</dbReference>
<gene>
    <name evidence="6" type="ORF">FH972_020537</name>
</gene>
<dbReference type="PANTHER" id="PTHR31719">
    <property type="entry name" value="NAC TRANSCRIPTION FACTOR 56"/>
    <property type="match status" value="1"/>
</dbReference>
<protein>
    <recommendedName>
        <fullName evidence="5">NAC domain-containing protein</fullName>
    </recommendedName>
</protein>
<dbReference type="InterPro" id="IPR003441">
    <property type="entry name" value="NAC-dom"/>
</dbReference>
<dbReference type="AlphaFoldDB" id="A0A5N6RWZ3"/>
<keyword evidence="4" id="KW-0539">Nucleus</keyword>
<dbReference type="PANTHER" id="PTHR31719:SF172">
    <property type="entry name" value="NAC DOMAIN-CONTAINING PROTEIN 55"/>
    <property type="match status" value="1"/>
</dbReference>
<evidence type="ECO:0000256" key="2">
    <source>
        <dbReference type="ARBA" id="ARBA00023125"/>
    </source>
</evidence>
<evidence type="ECO:0000256" key="3">
    <source>
        <dbReference type="ARBA" id="ARBA00023163"/>
    </source>
</evidence>
<reference evidence="6 7" key="1">
    <citation type="submission" date="2019-06" db="EMBL/GenBank/DDBJ databases">
        <title>A chromosomal-level reference genome of Carpinus fangiana (Coryloideae, Betulaceae).</title>
        <authorList>
            <person name="Yang X."/>
            <person name="Wang Z."/>
            <person name="Zhang L."/>
            <person name="Hao G."/>
            <person name="Liu J."/>
            <person name="Yang Y."/>
        </authorList>
    </citation>
    <scope>NUCLEOTIDE SEQUENCE [LARGE SCALE GENOMIC DNA]</scope>
    <source>
        <strain evidence="6">Cfa_2016G</strain>
        <tissue evidence="6">Leaf</tissue>
    </source>
</reference>
<evidence type="ECO:0000259" key="5">
    <source>
        <dbReference type="PROSITE" id="PS51005"/>
    </source>
</evidence>
<dbReference type="OrthoDB" id="1921961at2759"/>
<dbReference type="GO" id="GO:0003677">
    <property type="term" value="F:DNA binding"/>
    <property type="evidence" value="ECO:0007669"/>
    <property type="project" value="UniProtKB-KW"/>
</dbReference>
<dbReference type="GO" id="GO:0006355">
    <property type="term" value="P:regulation of DNA-templated transcription"/>
    <property type="evidence" value="ECO:0007669"/>
    <property type="project" value="InterPro"/>
</dbReference>
<evidence type="ECO:0000256" key="1">
    <source>
        <dbReference type="ARBA" id="ARBA00023015"/>
    </source>
</evidence>
<evidence type="ECO:0000313" key="7">
    <source>
        <dbReference type="Proteomes" id="UP000327013"/>
    </source>
</evidence>